<evidence type="ECO:0000313" key="3">
    <source>
        <dbReference type="EMBL" id="GBG06364.1"/>
    </source>
</evidence>
<keyword evidence="4" id="KW-1185">Reference proteome</keyword>
<accession>A0A2R5ESJ3</accession>
<dbReference type="Pfam" id="PF00535">
    <property type="entry name" value="Glycos_transf_2"/>
    <property type="match status" value="1"/>
</dbReference>
<dbReference type="RefSeq" id="WP_108991677.1">
    <property type="nucleotide sequence ID" value="NZ_BDQX01000042.1"/>
</dbReference>
<evidence type="ECO:0000313" key="4">
    <source>
        <dbReference type="Proteomes" id="UP000245202"/>
    </source>
</evidence>
<feature type="domain" description="Glycosyltransferase 2-like" evidence="2">
    <location>
        <begin position="5"/>
        <end position="146"/>
    </location>
</feature>
<sequence>MPKVSIIVPVYNVEQFLDQCLCSLTAQTLKDIEIICVNDGSKDSSLNILNEHAARDKRIKVVDKINSGYGHTMNVGIAHSVGEYIGIVESDDFASAEMFEELYAIANRHDTDVVMSNFFQYRTDTAQGFYNENFKGCPYDKVFSPREEEQVFPTSPRIWSGIYKRSFLNRHHIVFHETPGASYQDLSFSWKVWFEALKVYITPKAYLYYRVDNVNSSVNAPGKVFCVCDEFAEMERFMENQPSKSSELGEVFFASKYKAYKWNYERLSIAFQYAFLLRMADEFRRDSERGFISSRYLTSEELDEFKEIISNTENYFHRTSKNDKDPRLMLSSKLNVQIYWKAFWDTVGQFEKTLIYGAGRIGQRLTNRLIDEKAGKMLGFAVSDSSDNPESLLGFPIRPINQWRDRAEDCLVLVAIRERDQFEVFNTLGSLGFKHIVSVDSIINSALIDSMKETDNRDKP</sequence>
<dbReference type="InterPro" id="IPR001173">
    <property type="entry name" value="Glyco_trans_2-like"/>
</dbReference>
<dbReference type="InterPro" id="IPR029044">
    <property type="entry name" value="Nucleotide-diphossugar_trans"/>
</dbReference>
<dbReference type="CDD" id="cd00761">
    <property type="entry name" value="Glyco_tranf_GTA_type"/>
    <property type="match status" value="1"/>
</dbReference>
<dbReference type="Gene3D" id="3.90.550.10">
    <property type="entry name" value="Spore Coat Polysaccharide Biosynthesis Protein SpsA, Chain A"/>
    <property type="match status" value="1"/>
</dbReference>
<dbReference type="PANTHER" id="PTHR22916">
    <property type="entry name" value="GLYCOSYLTRANSFERASE"/>
    <property type="match status" value="1"/>
</dbReference>
<evidence type="ECO:0000259" key="2">
    <source>
        <dbReference type="Pfam" id="PF00535"/>
    </source>
</evidence>
<name>A0A2R5ESJ3_9BACL</name>
<dbReference type="PANTHER" id="PTHR22916:SF3">
    <property type="entry name" value="UDP-GLCNAC:BETAGAL BETA-1,3-N-ACETYLGLUCOSAMINYLTRANSFERASE-LIKE PROTEIN 1"/>
    <property type="match status" value="1"/>
</dbReference>
<dbReference type="AlphaFoldDB" id="A0A2R5ESJ3"/>
<reference evidence="3 4" key="1">
    <citation type="submission" date="2017-08" db="EMBL/GenBank/DDBJ databases">
        <title>Substantial Increase in Enzyme Production by Combined Drug-Resistance Mutations in Paenibacillus agaridevorans.</title>
        <authorList>
            <person name="Tanaka Y."/>
            <person name="Funane K."/>
            <person name="Hosaka T."/>
            <person name="Shiwa Y."/>
            <person name="Fujita N."/>
            <person name="Miyazaki T."/>
            <person name="Yoshikawa H."/>
            <person name="Murakami K."/>
            <person name="Kasahara K."/>
            <person name="Inaoka T."/>
            <person name="Hiraga Y."/>
            <person name="Ochi K."/>
        </authorList>
    </citation>
    <scope>NUCLEOTIDE SEQUENCE [LARGE SCALE GENOMIC DNA]</scope>
    <source>
        <strain evidence="3 4">T-3040</strain>
    </source>
</reference>
<comment type="caution">
    <text evidence="3">The sequence shown here is derived from an EMBL/GenBank/DDBJ whole genome shotgun (WGS) entry which is preliminary data.</text>
</comment>
<organism evidence="3 4">
    <name type="scientific">Paenibacillus agaridevorans</name>
    <dbReference type="NCBI Taxonomy" id="171404"/>
    <lineage>
        <taxon>Bacteria</taxon>
        <taxon>Bacillati</taxon>
        <taxon>Bacillota</taxon>
        <taxon>Bacilli</taxon>
        <taxon>Bacillales</taxon>
        <taxon>Paenibacillaceae</taxon>
        <taxon>Paenibacillus</taxon>
    </lineage>
</organism>
<gene>
    <name evidence="3" type="ORF">PAT3040_00889</name>
</gene>
<dbReference type="EMBL" id="BDQX01000042">
    <property type="protein sequence ID" value="GBG06364.1"/>
    <property type="molecule type" value="Genomic_DNA"/>
</dbReference>
<protein>
    <recommendedName>
        <fullName evidence="2">Glycosyltransferase 2-like domain-containing protein</fullName>
    </recommendedName>
</protein>
<proteinExistence type="inferred from homology"/>
<dbReference type="GO" id="GO:0016758">
    <property type="term" value="F:hexosyltransferase activity"/>
    <property type="evidence" value="ECO:0007669"/>
    <property type="project" value="UniProtKB-ARBA"/>
</dbReference>
<dbReference type="Proteomes" id="UP000245202">
    <property type="component" value="Unassembled WGS sequence"/>
</dbReference>
<dbReference type="SUPFAM" id="SSF53448">
    <property type="entry name" value="Nucleotide-diphospho-sugar transferases"/>
    <property type="match status" value="1"/>
</dbReference>
<evidence type="ECO:0000256" key="1">
    <source>
        <dbReference type="ARBA" id="ARBA00006739"/>
    </source>
</evidence>
<comment type="similarity">
    <text evidence="1">Belongs to the glycosyltransferase 2 family.</text>
</comment>